<comment type="caution">
    <text evidence="2">The sequence shown here is derived from an EMBL/GenBank/DDBJ whole genome shotgun (WGS) entry which is preliminary data.</text>
</comment>
<evidence type="ECO:0000313" key="2">
    <source>
        <dbReference type="EMBL" id="GJD47819.1"/>
    </source>
</evidence>
<feature type="region of interest" description="Disordered" evidence="1">
    <location>
        <begin position="1"/>
        <end position="71"/>
    </location>
</feature>
<evidence type="ECO:0000256" key="1">
    <source>
        <dbReference type="SAM" id="MobiDB-lite"/>
    </source>
</evidence>
<dbReference type="EMBL" id="BPQH01000002">
    <property type="protein sequence ID" value="GJD47819.1"/>
    <property type="molecule type" value="Genomic_DNA"/>
</dbReference>
<feature type="compositionally biased region" description="Basic and acidic residues" evidence="1">
    <location>
        <begin position="11"/>
        <end position="38"/>
    </location>
</feature>
<gene>
    <name evidence="2" type="ORF">OPKNFCMD_0531</name>
</gene>
<reference evidence="2" key="2">
    <citation type="submission" date="2021-08" db="EMBL/GenBank/DDBJ databases">
        <authorList>
            <person name="Tani A."/>
            <person name="Ola A."/>
            <person name="Ogura Y."/>
            <person name="Katsura K."/>
            <person name="Hayashi T."/>
        </authorList>
    </citation>
    <scope>NUCLEOTIDE SEQUENCE</scope>
    <source>
        <strain evidence="2">KCTC 52305</strain>
    </source>
</reference>
<proteinExistence type="predicted"/>
<evidence type="ECO:0000313" key="3">
    <source>
        <dbReference type="Proteomes" id="UP001055167"/>
    </source>
</evidence>
<protein>
    <submittedName>
        <fullName evidence="2">Uncharacterized protein</fullName>
    </submittedName>
</protein>
<reference evidence="2" key="1">
    <citation type="journal article" date="2021" name="Front. Microbiol.">
        <title>Comprehensive Comparative Genomics and Phenotyping of Methylobacterium Species.</title>
        <authorList>
            <person name="Alessa O."/>
            <person name="Ogura Y."/>
            <person name="Fujitani Y."/>
            <person name="Takami H."/>
            <person name="Hayashi T."/>
            <person name="Sahin N."/>
            <person name="Tani A."/>
        </authorList>
    </citation>
    <scope>NUCLEOTIDE SEQUENCE</scope>
    <source>
        <strain evidence="2">KCTC 52305</strain>
    </source>
</reference>
<organism evidence="2 3">
    <name type="scientific">Methylobacterium crusticola</name>
    <dbReference type="NCBI Taxonomy" id="1697972"/>
    <lineage>
        <taxon>Bacteria</taxon>
        <taxon>Pseudomonadati</taxon>
        <taxon>Pseudomonadota</taxon>
        <taxon>Alphaproteobacteria</taxon>
        <taxon>Hyphomicrobiales</taxon>
        <taxon>Methylobacteriaceae</taxon>
        <taxon>Methylobacterium</taxon>
    </lineage>
</organism>
<name>A0ABQ4QRF9_9HYPH</name>
<accession>A0ABQ4QRF9</accession>
<keyword evidence="3" id="KW-1185">Reference proteome</keyword>
<sequence length="179" mass="17899">MRVVRCLAGSGRDDKPQVASRGADRRSRRIDRPEPARDKRGRASARRTGESPAVSPHHKPGRARPQSTRPSVTRALAVTGASAGILLAAGLLGGCQPGAPPAAAVGPAAIAAPGTGGCGPAVARTQAIVDSDVATGNLNAPVGRRFSADLARASAACAAGRDGEGLGLLAAAKARYGYP</sequence>
<dbReference type="Proteomes" id="UP001055167">
    <property type="component" value="Unassembled WGS sequence"/>
</dbReference>